<evidence type="ECO:0000256" key="3">
    <source>
        <dbReference type="ARBA" id="ARBA00023306"/>
    </source>
</evidence>
<evidence type="ECO:0000256" key="1">
    <source>
        <dbReference type="ARBA" id="ARBA00022618"/>
    </source>
</evidence>
<dbReference type="RefSeq" id="WP_289214047.1">
    <property type="nucleotide sequence ID" value="NZ_JAPVRC010000001.1"/>
</dbReference>
<keyword evidence="3 5" id="KW-0131">Cell cycle</keyword>
<evidence type="ECO:0000313" key="7">
    <source>
        <dbReference type="EMBL" id="MFC7320370.1"/>
    </source>
</evidence>
<feature type="compositionally biased region" description="Low complexity" evidence="6">
    <location>
        <begin position="50"/>
        <end position="65"/>
    </location>
</feature>
<comment type="subunit">
    <text evidence="5">Homodimer. Interacts with FtsZ.</text>
</comment>
<dbReference type="EMBL" id="JBHTBY010000006">
    <property type="protein sequence ID" value="MFC7320370.1"/>
    <property type="molecule type" value="Genomic_DNA"/>
</dbReference>
<accession>A0ABW2K0U9</accession>
<keyword evidence="2 5" id="KW-0717">Septation</keyword>
<keyword evidence="1 5" id="KW-0132">Cell division</keyword>
<dbReference type="InterPro" id="IPR023052">
    <property type="entry name" value="Cell_div_SepF"/>
</dbReference>
<comment type="function">
    <text evidence="4 5">Cell division protein that is part of the divisome complex and is recruited early to the Z-ring. Probably stimulates Z-ring formation, perhaps through the cross-linking of FtsZ protofilaments. Its function overlaps with FtsA.</text>
</comment>
<protein>
    <recommendedName>
        <fullName evidence="5">Cell division protein SepF</fullName>
    </recommendedName>
</protein>
<dbReference type="Proteomes" id="UP001596494">
    <property type="component" value="Unassembled WGS sequence"/>
</dbReference>
<name>A0ABW2K0U9_9BACI</name>
<dbReference type="InterPro" id="IPR038594">
    <property type="entry name" value="SepF-like_sf"/>
</dbReference>
<dbReference type="HAMAP" id="MF_01197">
    <property type="entry name" value="SepF"/>
    <property type="match status" value="1"/>
</dbReference>
<gene>
    <name evidence="5" type="primary">sepF</name>
    <name evidence="7" type="ORF">ACFQMN_05720</name>
</gene>
<comment type="caution">
    <text evidence="7">The sequence shown here is derived from an EMBL/GenBank/DDBJ whole genome shotgun (WGS) entry which is preliminary data.</text>
</comment>
<feature type="compositionally biased region" description="Polar residues" evidence="6">
    <location>
        <begin position="39"/>
        <end position="49"/>
    </location>
</feature>
<reference evidence="8" key="1">
    <citation type="journal article" date="2019" name="Int. J. Syst. Evol. Microbiol.">
        <title>The Global Catalogue of Microorganisms (GCM) 10K type strain sequencing project: providing services to taxonomists for standard genome sequencing and annotation.</title>
        <authorList>
            <consortium name="The Broad Institute Genomics Platform"/>
            <consortium name="The Broad Institute Genome Sequencing Center for Infectious Disease"/>
            <person name="Wu L."/>
            <person name="Ma J."/>
        </authorList>
    </citation>
    <scope>NUCLEOTIDE SEQUENCE [LARGE SCALE GENOMIC DNA]</scope>
    <source>
        <strain evidence="8">CCUG 73951</strain>
    </source>
</reference>
<organism evidence="7 8">
    <name type="scientific">Halobacillus campisalis</name>
    <dbReference type="NCBI Taxonomy" id="435909"/>
    <lineage>
        <taxon>Bacteria</taxon>
        <taxon>Bacillati</taxon>
        <taxon>Bacillota</taxon>
        <taxon>Bacilli</taxon>
        <taxon>Bacillales</taxon>
        <taxon>Bacillaceae</taxon>
        <taxon>Halobacillus</taxon>
    </lineage>
</organism>
<keyword evidence="8" id="KW-1185">Reference proteome</keyword>
<comment type="similarity">
    <text evidence="5">Belongs to the SepF family.</text>
</comment>
<dbReference type="Gene3D" id="3.30.110.150">
    <property type="entry name" value="SepF-like protein"/>
    <property type="match status" value="1"/>
</dbReference>
<evidence type="ECO:0000256" key="6">
    <source>
        <dbReference type="SAM" id="MobiDB-lite"/>
    </source>
</evidence>
<dbReference type="GO" id="GO:0051301">
    <property type="term" value="P:cell division"/>
    <property type="evidence" value="ECO:0007669"/>
    <property type="project" value="UniProtKB-KW"/>
</dbReference>
<keyword evidence="5" id="KW-0963">Cytoplasm</keyword>
<dbReference type="PANTHER" id="PTHR35798">
    <property type="entry name" value="CELL DIVISION PROTEIN SEPF"/>
    <property type="match status" value="1"/>
</dbReference>
<comment type="subcellular location">
    <subcellularLocation>
        <location evidence="5">Cytoplasm</location>
    </subcellularLocation>
    <text evidence="5">Localizes to the division site, in a FtsZ-dependent manner.</text>
</comment>
<proteinExistence type="inferred from homology"/>
<evidence type="ECO:0000313" key="8">
    <source>
        <dbReference type="Proteomes" id="UP001596494"/>
    </source>
</evidence>
<evidence type="ECO:0000256" key="2">
    <source>
        <dbReference type="ARBA" id="ARBA00023210"/>
    </source>
</evidence>
<dbReference type="InterPro" id="IPR007561">
    <property type="entry name" value="Cell_div_SepF/SepF-rel"/>
</dbReference>
<evidence type="ECO:0000256" key="5">
    <source>
        <dbReference type="HAMAP-Rule" id="MF_01197"/>
    </source>
</evidence>
<sequence>MSMKNKFKSFFTLEDEYEYMDEDTMDDKQEETTPPAYRNKQQQPSEHQNVVSLKSAKSSSKMVLSEPKNYNEAQEIADQLVNRKAVVINLQRVDHQQAKRIVDFLSGTVYAIGGDIQKLGSQTFLCTPENVEISGSISEMLMNEEEDINRRW</sequence>
<dbReference type="PANTHER" id="PTHR35798:SF1">
    <property type="entry name" value="CELL DIVISION PROTEIN SEPF"/>
    <property type="match status" value="1"/>
</dbReference>
<evidence type="ECO:0000256" key="4">
    <source>
        <dbReference type="ARBA" id="ARBA00044936"/>
    </source>
</evidence>
<feature type="region of interest" description="Disordered" evidence="6">
    <location>
        <begin position="20"/>
        <end position="66"/>
    </location>
</feature>
<dbReference type="Pfam" id="PF04472">
    <property type="entry name" value="SepF"/>
    <property type="match status" value="1"/>
</dbReference>